<dbReference type="Proteomes" id="UP001500460">
    <property type="component" value="Unassembled WGS sequence"/>
</dbReference>
<reference evidence="2" key="1">
    <citation type="journal article" date="2019" name="Int. J. Syst. Evol. Microbiol.">
        <title>The Global Catalogue of Microorganisms (GCM) 10K type strain sequencing project: providing services to taxonomists for standard genome sequencing and annotation.</title>
        <authorList>
            <consortium name="The Broad Institute Genomics Platform"/>
            <consortium name="The Broad Institute Genome Sequencing Center for Infectious Disease"/>
            <person name="Wu L."/>
            <person name="Ma J."/>
        </authorList>
    </citation>
    <scope>NUCLEOTIDE SEQUENCE [LARGE SCALE GENOMIC DNA]</scope>
    <source>
        <strain evidence="2">JCM 6922</strain>
    </source>
</reference>
<evidence type="ECO:0000313" key="2">
    <source>
        <dbReference type="Proteomes" id="UP001500460"/>
    </source>
</evidence>
<evidence type="ECO:0000313" key="1">
    <source>
        <dbReference type="EMBL" id="GAA2461411.1"/>
    </source>
</evidence>
<comment type="caution">
    <text evidence="1">The sequence shown here is derived from an EMBL/GenBank/DDBJ whole genome shotgun (WGS) entry which is preliminary data.</text>
</comment>
<protein>
    <recommendedName>
        <fullName evidence="3">Secreted protein</fullName>
    </recommendedName>
</protein>
<evidence type="ECO:0008006" key="3">
    <source>
        <dbReference type="Google" id="ProtNLM"/>
    </source>
</evidence>
<proteinExistence type="predicted"/>
<gene>
    <name evidence="1" type="ORF">GCM10010421_63700</name>
</gene>
<keyword evidence="2" id="KW-1185">Reference proteome</keyword>
<accession>A0ABP5XNN0</accession>
<dbReference type="EMBL" id="BAAATK010000092">
    <property type="protein sequence ID" value="GAA2461411.1"/>
    <property type="molecule type" value="Genomic_DNA"/>
</dbReference>
<organism evidence="1 2">
    <name type="scientific">Streptomyces glaucus</name>
    <dbReference type="NCBI Taxonomy" id="284029"/>
    <lineage>
        <taxon>Bacteria</taxon>
        <taxon>Bacillati</taxon>
        <taxon>Actinomycetota</taxon>
        <taxon>Actinomycetes</taxon>
        <taxon>Kitasatosporales</taxon>
        <taxon>Streptomycetaceae</taxon>
        <taxon>Streptomyces</taxon>
    </lineage>
</organism>
<name>A0ABP5XNN0_9ACTN</name>
<sequence length="88" mass="9169">MAAACTSSAGPIRMADRPADIPDTAISSLLFTLWIRRSSLQIRRGRSALMGAVHVLVAQWSHAQDAPAVAASARVRSARTASAGSEAP</sequence>